<sequence>MDRKFYDHSQQNRGHCAPVYNTSEPLWEAVPGVFLVWSDFHFFSFIVMVSWFNEGKQVFETFIKS</sequence>
<evidence type="ECO:0000313" key="2">
    <source>
        <dbReference type="EMBL" id="GGG00350.1"/>
    </source>
</evidence>
<proteinExistence type="predicted"/>
<dbReference type="EMBL" id="BMIW01000014">
    <property type="protein sequence ID" value="GGG00350.1"/>
    <property type="molecule type" value="Genomic_DNA"/>
</dbReference>
<keyword evidence="1" id="KW-0472">Membrane</keyword>
<keyword evidence="1" id="KW-0812">Transmembrane</keyword>
<evidence type="ECO:0000313" key="3">
    <source>
        <dbReference type="Proteomes" id="UP000608420"/>
    </source>
</evidence>
<keyword evidence="3" id="KW-1185">Reference proteome</keyword>
<feature type="transmembrane region" description="Helical" evidence="1">
    <location>
        <begin position="29"/>
        <end position="52"/>
    </location>
</feature>
<keyword evidence="1" id="KW-1133">Transmembrane helix</keyword>
<name>A0ABQ1VUW8_9BACL</name>
<organism evidence="2 3">
    <name type="scientific">Paenibacillus aceti</name>
    <dbReference type="NCBI Taxonomy" id="1820010"/>
    <lineage>
        <taxon>Bacteria</taxon>
        <taxon>Bacillati</taxon>
        <taxon>Bacillota</taxon>
        <taxon>Bacilli</taxon>
        <taxon>Bacillales</taxon>
        <taxon>Paenibacillaceae</taxon>
        <taxon>Paenibacillus</taxon>
    </lineage>
</organism>
<accession>A0ABQ1VUW8</accession>
<protein>
    <submittedName>
        <fullName evidence="2">Uncharacterized protein</fullName>
    </submittedName>
</protein>
<reference evidence="3" key="1">
    <citation type="journal article" date="2019" name="Int. J. Syst. Evol. Microbiol.">
        <title>The Global Catalogue of Microorganisms (GCM) 10K type strain sequencing project: providing services to taxonomists for standard genome sequencing and annotation.</title>
        <authorList>
            <consortium name="The Broad Institute Genomics Platform"/>
            <consortium name="The Broad Institute Genome Sequencing Center for Infectious Disease"/>
            <person name="Wu L."/>
            <person name="Ma J."/>
        </authorList>
    </citation>
    <scope>NUCLEOTIDE SEQUENCE [LARGE SCALE GENOMIC DNA]</scope>
    <source>
        <strain evidence="3">CGMCC 1.15420</strain>
    </source>
</reference>
<comment type="caution">
    <text evidence="2">The sequence shown here is derived from an EMBL/GenBank/DDBJ whole genome shotgun (WGS) entry which is preliminary data.</text>
</comment>
<evidence type="ECO:0000256" key="1">
    <source>
        <dbReference type="SAM" id="Phobius"/>
    </source>
</evidence>
<gene>
    <name evidence="2" type="ORF">GCM10010913_22670</name>
</gene>
<dbReference type="Proteomes" id="UP000608420">
    <property type="component" value="Unassembled WGS sequence"/>
</dbReference>